<dbReference type="GeneID" id="68094069"/>
<protein>
    <recommendedName>
        <fullName evidence="4">EF-hand domain-containing protein</fullName>
    </recommendedName>
</protein>
<keyword evidence="3" id="KW-1185">Reference proteome</keyword>
<feature type="region of interest" description="Disordered" evidence="1">
    <location>
        <begin position="456"/>
        <end position="477"/>
    </location>
</feature>
<evidence type="ECO:0000313" key="3">
    <source>
        <dbReference type="Proteomes" id="UP000816034"/>
    </source>
</evidence>
<dbReference type="Proteomes" id="UP000816034">
    <property type="component" value="Unassembled WGS sequence"/>
</dbReference>
<dbReference type="EMBL" id="PYSW02000013">
    <property type="protein sequence ID" value="KAG2387281.1"/>
    <property type="molecule type" value="Genomic_DNA"/>
</dbReference>
<evidence type="ECO:0008006" key="4">
    <source>
        <dbReference type="Google" id="ProtNLM"/>
    </source>
</evidence>
<gene>
    <name evidence="2" type="ORF">C9374_001613</name>
</gene>
<evidence type="ECO:0000256" key="1">
    <source>
        <dbReference type="SAM" id="MobiDB-lite"/>
    </source>
</evidence>
<comment type="caution">
    <text evidence="2">The sequence shown here is derived from an EMBL/GenBank/DDBJ whole genome shotgun (WGS) entry which is preliminary data.</text>
</comment>
<feature type="compositionally biased region" description="Basic and acidic residues" evidence="1">
    <location>
        <begin position="467"/>
        <end position="477"/>
    </location>
</feature>
<sequence length="791" mass="89314">MSLSISRRECYAKALYVEVVLDMTKGLISSSEDLQSFQSIFEWLLNGVVNEDEFQTLMQQWVNQIINLGTTQKPKSTLTEQEWMKAIAPYSEYQLDVLLGLFVKIQNNELMAAWNVSDQWIKSVEHLFFLLDTENKTLLSVEEILILLIVISSDSEDHQLSHAEHLLKHTFEIMRECNAFTGFITLRRFKEYFHKNCMEKEIIESSVVLIERDVADLNLISKSTNHDCHQLIIPLLWREAVEETKGFFSNGESYDHFSSNVENFLINEALLQKFLINNFSLEKSGAIHLLYAFSKSSYADKTKRNQFEPKTDPLFVIFEKTLSYFADLVHQTVTCFASVEEKHLRNESSSFVHNNSTGTTANASGKSNIVARSPSQLELKENKQPSFYTPTKKLQEVKDLKTIGELNIKLPFDIDKMIRNAEWIDIKPSSIMETAFLPLKNATIRTMRITVDESIKKSLPPSPSVKTNHEPPRKNEQVTDVKEIMHEEGKQDEVQTQPIVNITTVTNVHTTLSDQEIQDEVDKFISNYTSTPPLQKEQSFSEADTIHFHHLLKQKANLRSFNLGSPIEKDHSMPEVKIDGKTEHTSETTTILSTNIPSNPNNISSLEFLSQPKEYEPDVIFMSAEDASILSPIPVATVPKKSKTGKSASGSFGSPKPSPRIISSNTPGSSSQSQLNTTPRESLSVILTSALQDTSKILKNDLDYSPSKTISVKLSDFISTTERISSKGVTRSDKKPSFAKKPSTLSPKPILISKHSSKPKIVEDTLTTSKPVLPSQQKTSIRKSSKITTRR</sequence>
<dbReference type="InterPro" id="IPR011992">
    <property type="entry name" value="EF-hand-dom_pair"/>
</dbReference>
<reference evidence="2 3" key="1">
    <citation type="journal article" date="2018" name="BMC Genomics">
        <title>The genome of Naegleria lovaniensis, the basis for a comparative approach to unravel pathogenicity factors of the human pathogenic amoeba N. fowleri.</title>
        <authorList>
            <person name="Liechti N."/>
            <person name="Schurch N."/>
            <person name="Bruggmann R."/>
            <person name="Wittwer M."/>
        </authorList>
    </citation>
    <scope>NUCLEOTIDE SEQUENCE [LARGE SCALE GENOMIC DNA]</scope>
    <source>
        <strain evidence="2 3">ATCC 30569</strain>
    </source>
</reference>
<dbReference type="RefSeq" id="XP_044551273.1">
    <property type="nucleotide sequence ID" value="XM_044690940.1"/>
</dbReference>
<accession>A0AA88KN75</accession>
<feature type="region of interest" description="Disordered" evidence="1">
    <location>
        <begin position="348"/>
        <end position="367"/>
    </location>
</feature>
<feature type="compositionally biased region" description="Low complexity" evidence="1">
    <location>
        <begin position="645"/>
        <end position="654"/>
    </location>
</feature>
<dbReference type="SUPFAM" id="SSF47473">
    <property type="entry name" value="EF-hand"/>
    <property type="match status" value="1"/>
</dbReference>
<feature type="region of interest" description="Disordered" evidence="1">
    <location>
        <begin position="724"/>
        <end position="791"/>
    </location>
</feature>
<feature type="region of interest" description="Disordered" evidence="1">
    <location>
        <begin position="638"/>
        <end position="680"/>
    </location>
</feature>
<proteinExistence type="predicted"/>
<dbReference type="AlphaFoldDB" id="A0AA88KN75"/>
<feature type="compositionally biased region" description="Polar residues" evidence="1">
    <location>
        <begin position="765"/>
        <end position="779"/>
    </location>
</feature>
<name>A0AA88KN75_NAELO</name>
<feature type="compositionally biased region" description="Basic residues" evidence="1">
    <location>
        <begin position="780"/>
        <end position="791"/>
    </location>
</feature>
<organism evidence="2 3">
    <name type="scientific">Naegleria lovaniensis</name>
    <name type="common">Amoeba</name>
    <dbReference type="NCBI Taxonomy" id="51637"/>
    <lineage>
        <taxon>Eukaryota</taxon>
        <taxon>Discoba</taxon>
        <taxon>Heterolobosea</taxon>
        <taxon>Tetramitia</taxon>
        <taxon>Eutetramitia</taxon>
        <taxon>Vahlkampfiidae</taxon>
        <taxon>Naegleria</taxon>
    </lineage>
</organism>
<feature type="compositionally biased region" description="Low complexity" evidence="1">
    <location>
        <begin position="663"/>
        <end position="673"/>
    </location>
</feature>
<evidence type="ECO:0000313" key="2">
    <source>
        <dbReference type="EMBL" id="KAG2387281.1"/>
    </source>
</evidence>